<evidence type="ECO:0000256" key="10">
    <source>
        <dbReference type="PIRSR" id="PIRSR602401-1"/>
    </source>
</evidence>
<dbReference type="GO" id="GO:0016709">
    <property type="term" value="F:oxidoreductase activity, acting on paired donors, with incorporation or reduction of molecular oxygen, NAD(P)H as one donor, and incorporation of one atom of oxygen"/>
    <property type="evidence" value="ECO:0007669"/>
    <property type="project" value="TreeGrafter"/>
</dbReference>
<dbReference type="PROSITE" id="PS00086">
    <property type="entry name" value="CYTOCHROME_P450"/>
    <property type="match status" value="1"/>
</dbReference>
<dbReference type="InterPro" id="IPR051103">
    <property type="entry name" value="Plant_metabolite_P450s"/>
</dbReference>
<protein>
    <recommendedName>
        <fullName evidence="15">Cytochrome P450 89A2</fullName>
    </recommendedName>
</protein>
<evidence type="ECO:0000256" key="8">
    <source>
        <dbReference type="ARBA" id="ARBA00023033"/>
    </source>
</evidence>
<evidence type="ECO:0000256" key="1">
    <source>
        <dbReference type="ARBA" id="ARBA00004167"/>
    </source>
</evidence>
<dbReference type="InterPro" id="IPR036396">
    <property type="entry name" value="Cyt_P450_sf"/>
</dbReference>
<evidence type="ECO:0000256" key="11">
    <source>
        <dbReference type="RuleBase" id="RU000461"/>
    </source>
</evidence>
<sequence length="515" mass="57964">METCNLILLSLCLPLVLLLRRKGRPGWPQGLPPGPPVFPVVGNLLWLRRSFDDIETILRSLRARYGPVITLHIGSRRAIFVADRTLAHKILVQSGAVFADRPPAAPVVRLLGPSQVNINGSPYGPRWRVLRRNLTAEILHPSRVKLYGEGRGKVLGILLWELRRQAAAGEPVVVVGCFQYAMFCLLVFMCFGEMLEEKAIREIAQVQRDFMLYLGKLDVFAFFPWIAKFVFRNRWRTILELRQRQKDVLIPLIRSRRELMDQGGKNVSENSFQYSYVDSLLDLEIPDGESGRNKKLTDDEMVGLCSEFLNAGTDTTSTALQWIMANLVKHQGIQAKLFEEISAVVGDGGDELREEDVGKLPYLKAVVKEGLRRHSPADFLEPHAATEDAAVDGYVVPRKSTVNFMVTEINLDAKVWDCPMEFRPERFLPGGEGADVDITGTKEIKMMPFGAGRRICPGIGLSMLHLEYFVANLVRAFEWKPVDGEEVDLTGKLEFTIVMKNPLKARITPRHAGDM</sequence>
<feature type="binding site" description="axial binding residue" evidence="10">
    <location>
        <position position="456"/>
    </location>
    <ligand>
        <name>heme</name>
        <dbReference type="ChEBI" id="CHEBI:30413"/>
    </ligand>
    <ligandPart>
        <name>Fe</name>
        <dbReference type="ChEBI" id="CHEBI:18248"/>
    </ligandPart>
</feature>
<dbReference type="InterPro" id="IPR001128">
    <property type="entry name" value="Cyt_P450"/>
</dbReference>
<accession>A0A843VTR3</accession>
<dbReference type="CDD" id="cd11075">
    <property type="entry name" value="CYP77_89"/>
    <property type="match status" value="1"/>
</dbReference>
<organism evidence="13 14">
    <name type="scientific">Colocasia esculenta</name>
    <name type="common">Wild taro</name>
    <name type="synonym">Arum esculentum</name>
    <dbReference type="NCBI Taxonomy" id="4460"/>
    <lineage>
        <taxon>Eukaryota</taxon>
        <taxon>Viridiplantae</taxon>
        <taxon>Streptophyta</taxon>
        <taxon>Embryophyta</taxon>
        <taxon>Tracheophyta</taxon>
        <taxon>Spermatophyta</taxon>
        <taxon>Magnoliopsida</taxon>
        <taxon>Liliopsida</taxon>
        <taxon>Araceae</taxon>
        <taxon>Aroideae</taxon>
        <taxon>Colocasieae</taxon>
        <taxon>Colocasia</taxon>
    </lineage>
</organism>
<dbReference type="PRINTS" id="PR00463">
    <property type="entry name" value="EP450I"/>
</dbReference>
<keyword evidence="6 11" id="KW-0560">Oxidoreductase</keyword>
<evidence type="ECO:0000313" key="13">
    <source>
        <dbReference type="EMBL" id="MQM00662.1"/>
    </source>
</evidence>
<dbReference type="Gene3D" id="1.10.630.10">
    <property type="entry name" value="Cytochrome P450"/>
    <property type="match status" value="1"/>
</dbReference>
<comment type="cofactor">
    <cofactor evidence="10">
        <name>heme</name>
        <dbReference type="ChEBI" id="CHEBI:30413"/>
    </cofactor>
</comment>
<keyword evidence="4 10" id="KW-0479">Metal-binding</keyword>
<comment type="similarity">
    <text evidence="11">Belongs to the cytochrome P450 family.</text>
</comment>
<evidence type="ECO:0000313" key="14">
    <source>
        <dbReference type="Proteomes" id="UP000652761"/>
    </source>
</evidence>
<dbReference type="SUPFAM" id="SSF48264">
    <property type="entry name" value="Cytochrome P450"/>
    <property type="match status" value="1"/>
</dbReference>
<keyword evidence="8 11" id="KW-0503">Monooxygenase</keyword>
<dbReference type="GO" id="GO:0020037">
    <property type="term" value="F:heme binding"/>
    <property type="evidence" value="ECO:0007669"/>
    <property type="project" value="InterPro"/>
</dbReference>
<dbReference type="PANTHER" id="PTHR24298:SF800">
    <property type="entry name" value="CYTOCHROME P450 89A2-RELATED"/>
    <property type="match status" value="1"/>
</dbReference>
<evidence type="ECO:0000256" key="12">
    <source>
        <dbReference type="SAM" id="SignalP"/>
    </source>
</evidence>
<evidence type="ECO:0000256" key="9">
    <source>
        <dbReference type="ARBA" id="ARBA00023136"/>
    </source>
</evidence>
<dbReference type="GO" id="GO:0005506">
    <property type="term" value="F:iron ion binding"/>
    <property type="evidence" value="ECO:0007669"/>
    <property type="project" value="InterPro"/>
</dbReference>
<dbReference type="InterPro" id="IPR017972">
    <property type="entry name" value="Cyt_P450_CS"/>
</dbReference>
<keyword evidence="3" id="KW-0812">Transmembrane</keyword>
<dbReference type="AlphaFoldDB" id="A0A843VTR3"/>
<dbReference type="OrthoDB" id="1055148at2759"/>
<dbReference type="FunFam" id="1.10.630.10:FF:000012">
    <property type="entry name" value="Cytochrome P450 family protein"/>
    <property type="match status" value="1"/>
</dbReference>
<evidence type="ECO:0000256" key="6">
    <source>
        <dbReference type="ARBA" id="ARBA00023002"/>
    </source>
</evidence>
<dbReference type="Proteomes" id="UP000652761">
    <property type="component" value="Unassembled WGS sequence"/>
</dbReference>
<name>A0A843VTR3_COLES</name>
<dbReference type="PANTHER" id="PTHR24298">
    <property type="entry name" value="FLAVONOID 3'-MONOOXYGENASE-RELATED"/>
    <property type="match status" value="1"/>
</dbReference>
<evidence type="ECO:0008006" key="15">
    <source>
        <dbReference type="Google" id="ProtNLM"/>
    </source>
</evidence>
<keyword evidence="14" id="KW-1185">Reference proteome</keyword>
<feature type="chain" id="PRO_5032502823" description="Cytochrome P450 89A2" evidence="12">
    <location>
        <begin position="19"/>
        <end position="515"/>
    </location>
</feature>
<gene>
    <name evidence="13" type="ORF">Taro_033399</name>
</gene>
<keyword evidence="12" id="KW-0732">Signal</keyword>
<comment type="caution">
    <text evidence="13">The sequence shown here is derived from an EMBL/GenBank/DDBJ whole genome shotgun (WGS) entry which is preliminary data.</text>
</comment>
<dbReference type="GO" id="GO:0016020">
    <property type="term" value="C:membrane"/>
    <property type="evidence" value="ECO:0007669"/>
    <property type="project" value="UniProtKB-SubCell"/>
</dbReference>
<keyword evidence="2 10" id="KW-0349">Heme</keyword>
<dbReference type="InterPro" id="IPR002401">
    <property type="entry name" value="Cyt_P450_E_grp-I"/>
</dbReference>
<keyword evidence="9" id="KW-0472">Membrane</keyword>
<evidence type="ECO:0000256" key="4">
    <source>
        <dbReference type="ARBA" id="ARBA00022723"/>
    </source>
</evidence>
<evidence type="ECO:0000256" key="2">
    <source>
        <dbReference type="ARBA" id="ARBA00022617"/>
    </source>
</evidence>
<evidence type="ECO:0000256" key="5">
    <source>
        <dbReference type="ARBA" id="ARBA00022989"/>
    </source>
</evidence>
<evidence type="ECO:0000256" key="7">
    <source>
        <dbReference type="ARBA" id="ARBA00023004"/>
    </source>
</evidence>
<comment type="subcellular location">
    <subcellularLocation>
        <location evidence="1">Membrane</location>
        <topology evidence="1">Single-pass membrane protein</topology>
    </subcellularLocation>
</comment>
<keyword evidence="5" id="KW-1133">Transmembrane helix</keyword>
<dbReference type="Pfam" id="PF00067">
    <property type="entry name" value="p450"/>
    <property type="match status" value="1"/>
</dbReference>
<dbReference type="EMBL" id="NMUH01002546">
    <property type="protein sequence ID" value="MQM00662.1"/>
    <property type="molecule type" value="Genomic_DNA"/>
</dbReference>
<proteinExistence type="inferred from homology"/>
<feature type="signal peptide" evidence="12">
    <location>
        <begin position="1"/>
        <end position="18"/>
    </location>
</feature>
<reference evidence="13" key="1">
    <citation type="submission" date="2017-07" db="EMBL/GenBank/DDBJ databases">
        <title>Taro Niue Genome Assembly and Annotation.</title>
        <authorList>
            <person name="Atibalentja N."/>
            <person name="Keating K."/>
            <person name="Fields C.J."/>
        </authorList>
    </citation>
    <scope>NUCLEOTIDE SEQUENCE</scope>
    <source>
        <strain evidence="13">Niue_2</strain>
        <tissue evidence="13">Leaf</tissue>
    </source>
</reference>
<evidence type="ECO:0000256" key="3">
    <source>
        <dbReference type="ARBA" id="ARBA00022692"/>
    </source>
</evidence>
<dbReference type="PRINTS" id="PR00385">
    <property type="entry name" value="P450"/>
</dbReference>
<keyword evidence="7 10" id="KW-0408">Iron</keyword>